<dbReference type="PANTHER" id="PTHR34296:SF2">
    <property type="entry name" value="ABC TRANSPORTER GUANOSINE-BINDING PROTEIN NUPN"/>
    <property type="match status" value="1"/>
</dbReference>
<dbReference type="EMBL" id="QUNO01000010">
    <property type="protein sequence ID" value="REH42896.1"/>
    <property type="molecule type" value="Genomic_DNA"/>
</dbReference>
<evidence type="ECO:0000313" key="9">
    <source>
        <dbReference type="Proteomes" id="UP000256269"/>
    </source>
</evidence>
<keyword evidence="4" id="KW-0732">Signal</keyword>
<name>A0A3E0HDM6_9PSEU</name>
<dbReference type="SUPFAM" id="SSF53822">
    <property type="entry name" value="Periplasmic binding protein-like I"/>
    <property type="match status" value="1"/>
</dbReference>
<keyword evidence="6" id="KW-0449">Lipoprotein</keyword>
<proteinExistence type="inferred from homology"/>
<evidence type="ECO:0000256" key="4">
    <source>
        <dbReference type="ARBA" id="ARBA00022729"/>
    </source>
</evidence>
<accession>A0A3E0HDM6</accession>
<evidence type="ECO:0000313" key="8">
    <source>
        <dbReference type="EMBL" id="REH42896.1"/>
    </source>
</evidence>
<protein>
    <submittedName>
        <fullName evidence="8">Basic membrane protein A</fullName>
    </submittedName>
</protein>
<dbReference type="Pfam" id="PF02608">
    <property type="entry name" value="Bmp"/>
    <property type="match status" value="1"/>
</dbReference>
<comment type="similarity">
    <text evidence="2">Belongs to the BMP lipoprotein family.</text>
</comment>
<evidence type="ECO:0000256" key="3">
    <source>
        <dbReference type="ARBA" id="ARBA00022475"/>
    </source>
</evidence>
<dbReference type="GO" id="GO:0005886">
    <property type="term" value="C:plasma membrane"/>
    <property type="evidence" value="ECO:0007669"/>
    <property type="project" value="UniProtKB-SubCell"/>
</dbReference>
<comment type="caution">
    <text evidence="8">The sequence shown here is derived from an EMBL/GenBank/DDBJ whole genome shotgun (WGS) entry which is preliminary data.</text>
</comment>
<dbReference type="AlphaFoldDB" id="A0A3E0HDM6"/>
<evidence type="ECO:0000256" key="5">
    <source>
        <dbReference type="ARBA" id="ARBA00023136"/>
    </source>
</evidence>
<dbReference type="Proteomes" id="UP000256269">
    <property type="component" value="Unassembled WGS sequence"/>
</dbReference>
<dbReference type="PANTHER" id="PTHR34296">
    <property type="entry name" value="TRANSCRIPTIONAL ACTIVATOR PROTEIN MED"/>
    <property type="match status" value="1"/>
</dbReference>
<organism evidence="8 9">
    <name type="scientific">Kutzneria buriramensis</name>
    <dbReference type="NCBI Taxonomy" id="1045776"/>
    <lineage>
        <taxon>Bacteria</taxon>
        <taxon>Bacillati</taxon>
        <taxon>Actinomycetota</taxon>
        <taxon>Actinomycetes</taxon>
        <taxon>Pseudonocardiales</taxon>
        <taxon>Pseudonocardiaceae</taxon>
        <taxon>Kutzneria</taxon>
    </lineage>
</organism>
<reference evidence="8 9" key="1">
    <citation type="submission" date="2018-08" db="EMBL/GenBank/DDBJ databases">
        <title>Genomic Encyclopedia of Archaeal and Bacterial Type Strains, Phase II (KMG-II): from individual species to whole genera.</title>
        <authorList>
            <person name="Goeker M."/>
        </authorList>
    </citation>
    <scope>NUCLEOTIDE SEQUENCE [LARGE SCALE GENOMIC DNA]</scope>
    <source>
        <strain evidence="8 9">DSM 45791</strain>
    </source>
</reference>
<evidence type="ECO:0000256" key="6">
    <source>
        <dbReference type="ARBA" id="ARBA00023288"/>
    </source>
</evidence>
<evidence type="ECO:0000256" key="2">
    <source>
        <dbReference type="ARBA" id="ARBA00008610"/>
    </source>
</evidence>
<evidence type="ECO:0000259" key="7">
    <source>
        <dbReference type="Pfam" id="PF02608"/>
    </source>
</evidence>
<dbReference type="InterPro" id="IPR050957">
    <property type="entry name" value="BMP_lipoprotein"/>
</dbReference>
<sequence length="321" mass="33362">MLAACGSANPTPSGAPRVAIVLGGRANDAGFNEIGADAVLKLQREHVIDAQVRESVTNPADAEPILRQYAAEGYDLVIGWGVGFSDAVFRVGAQFPKTRFIASGGVDVLARATANVETWTYDAEQLGYLLGFIAGATKLSPVAVVDGEQQPFVEAQWFGFDQGLHAANPDAKALKPVYTGSFDDPQKAEQATAAQIAAGAKLIATEPEASSPGVASAARNAGVATVGMAPNSSDAARAVNVGRVDTDMTQILRDWVDRLRKGTFGGRGTTSTITNHSIVPADITKVAAAPDLPADLTQRVDALAKDLASGKVTIVPWKPGQ</sequence>
<feature type="domain" description="ABC transporter substrate-binding protein PnrA-like" evidence="7">
    <location>
        <begin position="17"/>
        <end position="248"/>
    </location>
</feature>
<comment type="subcellular location">
    <subcellularLocation>
        <location evidence="1">Cell membrane</location>
        <topology evidence="1">Lipid-anchor</topology>
    </subcellularLocation>
</comment>
<keyword evidence="5" id="KW-0472">Membrane</keyword>
<keyword evidence="3" id="KW-1003">Cell membrane</keyword>
<evidence type="ECO:0000256" key="1">
    <source>
        <dbReference type="ARBA" id="ARBA00004193"/>
    </source>
</evidence>
<dbReference type="InterPro" id="IPR028082">
    <property type="entry name" value="Peripla_BP_I"/>
</dbReference>
<keyword evidence="9" id="KW-1185">Reference proteome</keyword>
<gene>
    <name evidence="8" type="ORF">BCF44_110401</name>
</gene>
<dbReference type="Gene3D" id="3.40.50.2300">
    <property type="match status" value="2"/>
</dbReference>
<dbReference type="InterPro" id="IPR003760">
    <property type="entry name" value="PnrA-like"/>
</dbReference>